<protein>
    <submittedName>
        <fullName evidence="2">Uncharacterized protein</fullName>
    </submittedName>
</protein>
<keyword evidence="1" id="KW-0812">Transmembrane</keyword>
<feature type="transmembrane region" description="Helical" evidence="1">
    <location>
        <begin position="208"/>
        <end position="228"/>
    </location>
</feature>
<dbReference type="Proteomes" id="UP001583177">
    <property type="component" value="Unassembled WGS sequence"/>
</dbReference>
<proteinExistence type="predicted"/>
<comment type="caution">
    <text evidence="2">The sequence shown here is derived from an EMBL/GenBank/DDBJ whole genome shotgun (WGS) entry which is preliminary data.</text>
</comment>
<reference evidence="2 3" key="1">
    <citation type="journal article" date="2024" name="IMA Fungus">
        <title>IMA Genome - F19 : A genome assembly and annotation guide to empower mycologists, including annotated draft genome sequences of Ceratocystis pirilliformis, Diaporthe australafricana, Fusarium ophioides, Paecilomyces lecythidis, and Sporothrix stenoceras.</title>
        <authorList>
            <person name="Aylward J."/>
            <person name="Wilson A.M."/>
            <person name="Visagie C.M."/>
            <person name="Spraker J."/>
            <person name="Barnes I."/>
            <person name="Buitendag C."/>
            <person name="Ceriani C."/>
            <person name="Del Mar Angel L."/>
            <person name="du Plessis D."/>
            <person name="Fuchs T."/>
            <person name="Gasser K."/>
            <person name="Kramer D."/>
            <person name="Li W."/>
            <person name="Munsamy K."/>
            <person name="Piso A."/>
            <person name="Price J.L."/>
            <person name="Sonnekus B."/>
            <person name="Thomas C."/>
            <person name="van der Nest A."/>
            <person name="van Dijk A."/>
            <person name="van Heerden A."/>
            <person name="van Vuuren N."/>
            <person name="Yilmaz N."/>
            <person name="Duong T.A."/>
            <person name="van der Merwe N.A."/>
            <person name="Wingfield M.J."/>
            <person name="Wingfield B.D."/>
        </authorList>
    </citation>
    <scope>NUCLEOTIDE SEQUENCE [LARGE SCALE GENOMIC DNA]</scope>
    <source>
        <strain evidence="2 3">CMW 18300</strain>
    </source>
</reference>
<evidence type="ECO:0000313" key="2">
    <source>
        <dbReference type="EMBL" id="KAL1862624.1"/>
    </source>
</evidence>
<dbReference type="EMBL" id="JAWRVE010000079">
    <property type="protein sequence ID" value="KAL1862624.1"/>
    <property type="molecule type" value="Genomic_DNA"/>
</dbReference>
<organism evidence="2 3">
    <name type="scientific">Diaporthe australafricana</name>
    <dbReference type="NCBI Taxonomy" id="127596"/>
    <lineage>
        <taxon>Eukaryota</taxon>
        <taxon>Fungi</taxon>
        <taxon>Dikarya</taxon>
        <taxon>Ascomycota</taxon>
        <taxon>Pezizomycotina</taxon>
        <taxon>Sordariomycetes</taxon>
        <taxon>Sordariomycetidae</taxon>
        <taxon>Diaporthales</taxon>
        <taxon>Diaporthaceae</taxon>
        <taxon>Diaporthe</taxon>
    </lineage>
</organism>
<keyword evidence="3" id="KW-1185">Reference proteome</keyword>
<keyword evidence="1" id="KW-0472">Membrane</keyword>
<keyword evidence="1" id="KW-1133">Transmembrane helix</keyword>
<accession>A0ABR3WI33</accession>
<evidence type="ECO:0000313" key="3">
    <source>
        <dbReference type="Proteomes" id="UP001583177"/>
    </source>
</evidence>
<feature type="transmembrane region" description="Helical" evidence="1">
    <location>
        <begin position="168"/>
        <end position="188"/>
    </location>
</feature>
<feature type="transmembrane region" description="Helical" evidence="1">
    <location>
        <begin position="131"/>
        <end position="148"/>
    </location>
</feature>
<evidence type="ECO:0000256" key="1">
    <source>
        <dbReference type="SAM" id="Phobius"/>
    </source>
</evidence>
<sequence length="234" mass="26116">MAQESATPLEELEGQIDSFPSSTQQLALLNHGGGAQEPAARAVPPIRTNSVKKYLGRVNNNLRLLRDLLLSFVKKYLDRAKTNLGPLRELLLSFGVSVIYSILYWIFIYFVLIRGQIQAGSVLFDASKTNLLVSIFSQFAAILFDMVIRDLFGCLRLGFVNRSRGLSLVNFLGMGASSSWLSTLEFTIIKWATDKWRSLFNLWCELRLAIPIMGLAFGSVLKCSLSGIRRAFAN</sequence>
<feature type="transmembrane region" description="Helical" evidence="1">
    <location>
        <begin position="90"/>
        <end position="111"/>
    </location>
</feature>
<gene>
    <name evidence="2" type="ORF">Daus18300_008421</name>
</gene>
<name>A0ABR3WI33_9PEZI</name>